<accession>A0AC58NP55</accession>
<gene>
    <name evidence="2" type="primary">ADH4</name>
</gene>
<dbReference type="RefSeq" id="XP_074199569.1">
    <property type="nucleotide sequence ID" value="XM_074343468.1"/>
</dbReference>
<evidence type="ECO:0000313" key="2">
    <source>
        <dbReference type="RefSeq" id="XP_074199569.1"/>
    </source>
</evidence>
<evidence type="ECO:0000313" key="1">
    <source>
        <dbReference type="Proteomes" id="UP001732780"/>
    </source>
</evidence>
<organism evidence="1 2">
    <name type="scientific">Camelus bactrianus</name>
    <name type="common">Bactrian camel</name>
    <dbReference type="NCBI Taxonomy" id="9837"/>
    <lineage>
        <taxon>Eukaryota</taxon>
        <taxon>Metazoa</taxon>
        <taxon>Chordata</taxon>
        <taxon>Craniata</taxon>
        <taxon>Vertebrata</taxon>
        <taxon>Euteleostomi</taxon>
        <taxon>Mammalia</taxon>
        <taxon>Eutheria</taxon>
        <taxon>Laurasiatheria</taxon>
        <taxon>Artiodactyla</taxon>
        <taxon>Tylopoda</taxon>
        <taxon>Camelidae</taxon>
        <taxon>Camelus</taxon>
    </lineage>
</organism>
<dbReference type="Proteomes" id="UP001732780">
    <property type="component" value="Chromosome 2"/>
</dbReference>
<protein>
    <submittedName>
        <fullName evidence="2">All-trans-retinol dehydrogenase [NAD(+)] ADH4 isoform X1</fullName>
    </submittedName>
</protein>
<sequence>MKSWLMGQHGWTSTVIKCKAAVAWEANKPLSIEEVEVAPPKAHEVRIQIIATTLCHTDAHMIHPQYEGAFFPVILGHEAAGIVESVGPEVTNFKPGDKVIPLYMPQCGKCKFCLSPHTNFCGKLRNFRNPFDDQKLMEDKSSRFTCKGKPIYHFMGTSTFSQYTVVSDTNLVKVDDDANLERVCLLGCAFSTGYGAVVNVAKVTPGSTCAIFGLGGVGFAAVIGCKLAGASRIIAIDIKSEKFARAKALGATDCLNPGDLDKPIQEVIVEITNGGVDFTFECVGGAKVMRAAMDSITVGGGLCTVIGVNVGDNGLNISAMELLMGRTLTGTSFGGWKGMESVPKLAADYKNKKFNLDALVSHTLPFDKISEAFDLMYQGKSIRTILLF</sequence>
<keyword evidence="1" id="KW-1185">Reference proteome</keyword>
<name>A0AC58NP55_CAMBA</name>
<reference evidence="2" key="1">
    <citation type="submission" date="2025-08" db="UniProtKB">
        <authorList>
            <consortium name="RefSeq"/>
        </authorList>
    </citation>
    <scope>IDENTIFICATION</scope>
    <source>
        <tissue evidence="2">Blood</tissue>
    </source>
</reference>
<proteinExistence type="predicted"/>